<protein>
    <submittedName>
        <fullName evidence="1">Uncharacterized protein</fullName>
    </submittedName>
</protein>
<dbReference type="Pfam" id="PF20132">
    <property type="entry name" value="DUF6522"/>
    <property type="match status" value="1"/>
</dbReference>
<comment type="caution">
    <text evidence="1">The sequence shown here is derived from an EMBL/GenBank/DDBJ whole genome shotgun (WGS) entry which is preliminary data.</text>
</comment>
<dbReference type="AlphaFoldDB" id="A0A0F9H859"/>
<evidence type="ECO:0000313" key="1">
    <source>
        <dbReference type="EMBL" id="KKM07289.1"/>
    </source>
</evidence>
<organism evidence="1">
    <name type="scientific">marine sediment metagenome</name>
    <dbReference type="NCBI Taxonomy" id="412755"/>
    <lineage>
        <taxon>unclassified sequences</taxon>
        <taxon>metagenomes</taxon>
        <taxon>ecological metagenomes</taxon>
    </lineage>
</organism>
<proteinExistence type="predicted"/>
<sequence>MKIDLSQPEPIVDSTDLARVFNLSPEQVKKLMRAGDITSRFETGVGEDAGKHRLTFWHDQTKVRFTCDAAGNVLKTARVNTAKRP</sequence>
<accession>A0A0F9H859</accession>
<dbReference type="InterPro" id="IPR045389">
    <property type="entry name" value="DUF6522"/>
</dbReference>
<dbReference type="EMBL" id="LAZR01015808">
    <property type="protein sequence ID" value="KKM07289.1"/>
    <property type="molecule type" value="Genomic_DNA"/>
</dbReference>
<gene>
    <name evidence="1" type="ORF">LCGC14_1735410</name>
</gene>
<name>A0A0F9H859_9ZZZZ</name>
<reference evidence="1" key="1">
    <citation type="journal article" date="2015" name="Nature">
        <title>Complex archaea that bridge the gap between prokaryotes and eukaryotes.</title>
        <authorList>
            <person name="Spang A."/>
            <person name="Saw J.H."/>
            <person name="Jorgensen S.L."/>
            <person name="Zaremba-Niedzwiedzka K."/>
            <person name="Martijn J."/>
            <person name="Lind A.E."/>
            <person name="van Eijk R."/>
            <person name="Schleper C."/>
            <person name="Guy L."/>
            <person name="Ettema T.J."/>
        </authorList>
    </citation>
    <scope>NUCLEOTIDE SEQUENCE</scope>
</reference>